<evidence type="ECO:0000313" key="2">
    <source>
        <dbReference type="Proteomes" id="UP001374952"/>
    </source>
</evidence>
<feature type="non-terminal residue" evidence="1">
    <location>
        <position position="54"/>
    </location>
</feature>
<sequence length="54" mass="5934">MSHTTESQIALIIAVMTVSDTRDEITDTAGHYLIKALTEAVHHLADKDIVKDDV</sequence>
<name>A0ACC6R9G9_9GAMM</name>
<accession>A0ACC6R9G9</accession>
<organism evidence="1 2">
    <name type="scientific">Pseudoalteromonas undina</name>
    <dbReference type="NCBI Taxonomy" id="43660"/>
    <lineage>
        <taxon>Bacteria</taxon>
        <taxon>Pseudomonadati</taxon>
        <taxon>Pseudomonadota</taxon>
        <taxon>Gammaproteobacteria</taxon>
        <taxon>Alteromonadales</taxon>
        <taxon>Pseudoalteromonadaceae</taxon>
        <taxon>Pseudoalteromonas</taxon>
    </lineage>
</organism>
<comment type="caution">
    <text evidence="1">The sequence shown here is derived from an EMBL/GenBank/DDBJ whole genome shotgun (WGS) entry which is preliminary data.</text>
</comment>
<dbReference type="Proteomes" id="UP001374952">
    <property type="component" value="Unassembled WGS sequence"/>
</dbReference>
<gene>
    <name evidence="1" type="ORF">V6250_20555</name>
</gene>
<dbReference type="EMBL" id="JBAKAX010000171">
    <property type="protein sequence ID" value="MEL0606537.1"/>
    <property type="molecule type" value="Genomic_DNA"/>
</dbReference>
<proteinExistence type="predicted"/>
<reference evidence="1" key="1">
    <citation type="submission" date="2024-02" db="EMBL/GenBank/DDBJ databases">
        <title>Bacteria isolated from the canopy kelp, Nereocystis luetkeana.</title>
        <authorList>
            <person name="Pfister C.A."/>
            <person name="Younker I.T."/>
            <person name="Light S.H."/>
        </authorList>
    </citation>
    <scope>NUCLEOTIDE SEQUENCE</scope>
    <source>
        <strain evidence="1">TN.2.01</strain>
    </source>
</reference>
<keyword evidence="2" id="KW-1185">Reference proteome</keyword>
<evidence type="ECO:0000313" key="1">
    <source>
        <dbReference type="EMBL" id="MEL0606537.1"/>
    </source>
</evidence>
<protein>
    <submittedName>
        <fullName evidence="1">Molybdenum cofactor biosynthesis protein</fullName>
    </submittedName>
</protein>